<dbReference type="AlphaFoldDB" id="A0A841EM59"/>
<accession>A0A841EM59</accession>
<reference evidence="3 4" key="1">
    <citation type="submission" date="2020-08" db="EMBL/GenBank/DDBJ databases">
        <title>Functional genomics of gut bacteria from endangered species of beetles.</title>
        <authorList>
            <person name="Carlos-Shanley C."/>
        </authorList>
    </citation>
    <scope>NUCLEOTIDE SEQUENCE [LARGE SCALE GENOMIC DNA]</scope>
    <source>
        <strain evidence="3 4">S00070</strain>
    </source>
</reference>
<keyword evidence="1" id="KW-0472">Membrane</keyword>
<keyword evidence="1" id="KW-1133">Transmembrane helix</keyword>
<dbReference type="EMBL" id="JACHKT010000001">
    <property type="protein sequence ID" value="MBB6001400.1"/>
    <property type="molecule type" value="Genomic_DNA"/>
</dbReference>
<evidence type="ECO:0000313" key="3">
    <source>
        <dbReference type="EMBL" id="MBB6001400.1"/>
    </source>
</evidence>
<protein>
    <recommendedName>
        <fullName evidence="2">YcxB-like C-terminal domain-containing protein</fullName>
    </recommendedName>
</protein>
<keyword evidence="1" id="KW-0812">Transmembrane</keyword>
<feature type="domain" description="YcxB-like C-terminal" evidence="2">
    <location>
        <begin position="128"/>
        <end position="176"/>
    </location>
</feature>
<proteinExistence type="predicted"/>
<gene>
    <name evidence="3" type="ORF">HNP25_000039</name>
</gene>
<organism evidence="3 4">
    <name type="scientific">Arcicella rosea</name>
    <dbReference type="NCBI Taxonomy" id="502909"/>
    <lineage>
        <taxon>Bacteria</taxon>
        <taxon>Pseudomonadati</taxon>
        <taxon>Bacteroidota</taxon>
        <taxon>Cytophagia</taxon>
        <taxon>Cytophagales</taxon>
        <taxon>Flectobacillaceae</taxon>
        <taxon>Arcicella</taxon>
    </lineage>
</organism>
<evidence type="ECO:0000313" key="4">
    <source>
        <dbReference type="Proteomes" id="UP000524404"/>
    </source>
</evidence>
<name>A0A841EM59_9BACT</name>
<evidence type="ECO:0000259" key="2">
    <source>
        <dbReference type="Pfam" id="PF14317"/>
    </source>
</evidence>
<dbReference type="Proteomes" id="UP000524404">
    <property type="component" value="Unassembled WGS sequence"/>
</dbReference>
<dbReference type="RefSeq" id="WP_184128308.1">
    <property type="nucleotide sequence ID" value="NZ_JACHKT010000001.1"/>
</dbReference>
<comment type="caution">
    <text evidence="3">The sequence shown here is derived from an EMBL/GenBank/DDBJ whole genome shotgun (WGS) entry which is preliminary data.</text>
</comment>
<dbReference type="Pfam" id="PF14317">
    <property type="entry name" value="YcxB"/>
    <property type="match status" value="1"/>
</dbReference>
<sequence>MAKGYAQSQQRRVQQPIQSNPLAIKTKKFALEKNKFIGINMMQLIKNQWYWGFVPLALIFINVIVNLTGVYHNYWIYVLTIIGALAYLIFWAIQFTGVTQLEQYKQLFSKYRYEIDSRQILMKLNDTEGGVIKWDMIKNARKTKEAFILDMGQYQFIYLPFTVFNNDSDKKLLDRILKDKGYTID</sequence>
<feature type="transmembrane region" description="Helical" evidence="1">
    <location>
        <begin position="74"/>
        <end position="93"/>
    </location>
</feature>
<feature type="transmembrane region" description="Helical" evidence="1">
    <location>
        <begin position="49"/>
        <end position="68"/>
    </location>
</feature>
<keyword evidence="4" id="KW-1185">Reference proteome</keyword>
<evidence type="ECO:0000256" key="1">
    <source>
        <dbReference type="SAM" id="Phobius"/>
    </source>
</evidence>
<dbReference type="InterPro" id="IPR025588">
    <property type="entry name" value="YcxB-like_C"/>
</dbReference>